<comment type="caution">
    <text evidence="2">The sequence shown here is derived from an EMBL/GenBank/DDBJ whole genome shotgun (WGS) entry which is preliminary data.</text>
</comment>
<protein>
    <recommendedName>
        <fullName evidence="4">Cyclin-dependent protein kinase regulator pho80</fullName>
    </recommendedName>
</protein>
<accession>A0A151GVP6</accession>
<evidence type="ECO:0000256" key="1">
    <source>
        <dbReference type="SAM" id="SignalP"/>
    </source>
</evidence>
<dbReference type="PROSITE" id="PS51257">
    <property type="entry name" value="PROKAR_LIPOPROTEIN"/>
    <property type="match status" value="1"/>
</dbReference>
<name>A0A151GVP6_DRECN</name>
<evidence type="ECO:0008006" key="4">
    <source>
        <dbReference type="Google" id="ProtNLM"/>
    </source>
</evidence>
<dbReference type="Pfam" id="PF21203">
    <property type="entry name" value="ECM10"/>
    <property type="match status" value="1"/>
</dbReference>
<keyword evidence="3" id="KW-1185">Reference proteome</keyword>
<dbReference type="STRING" id="98403.A0A151GVP6"/>
<feature type="chain" id="PRO_5007581037" description="Cyclin-dependent protein kinase regulator pho80" evidence="1">
    <location>
        <begin position="19"/>
        <end position="193"/>
    </location>
</feature>
<dbReference type="OrthoDB" id="1894652at2759"/>
<sequence length="193" mass="20400">MRLNPLALALAAAACVHAGPRTADVYIQPITPSSPPPPPSQLAEISYDLDALSLASVLAYEAPDIPDSASLVRIGVYDANAKQWTSGTTAASVDNFSKGYSPNILLSVDSTGDVLSVSCKGVQIDAGQTRDFGPKAIVLTQERGAQPTLNKPVVLSPEGKKMEPEQEKTFLQKYWWMIAIAVFIALSGGGSEK</sequence>
<dbReference type="Proteomes" id="UP000076580">
    <property type="component" value="Chromosome 01"/>
</dbReference>
<feature type="signal peptide" evidence="1">
    <location>
        <begin position="1"/>
        <end position="18"/>
    </location>
</feature>
<reference evidence="2 3" key="1">
    <citation type="journal article" date="2016" name="Sci. Rep.">
        <title>Insights into Adaptations to a Near-Obligate Nematode Endoparasitic Lifestyle from the Finished Genome of Drechmeria coniospora.</title>
        <authorList>
            <person name="Zhang L."/>
            <person name="Zhou Z."/>
            <person name="Guo Q."/>
            <person name="Fokkens L."/>
            <person name="Miskei M."/>
            <person name="Pocsi I."/>
            <person name="Zhang W."/>
            <person name="Chen M."/>
            <person name="Wang L."/>
            <person name="Sun Y."/>
            <person name="Donzelli B.G."/>
            <person name="Gibson D.M."/>
            <person name="Nelson D.R."/>
            <person name="Luo J.G."/>
            <person name="Rep M."/>
            <person name="Liu H."/>
            <person name="Yang S."/>
            <person name="Wang J."/>
            <person name="Krasnoff S.B."/>
            <person name="Xu Y."/>
            <person name="Molnar I."/>
            <person name="Lin M."/>
        </authorList>
    </citation>
    <scope>NUCLEOTIDE SEQUENCE [LARGE SCALE GENOMIC DNA]</scope>
    <source>
        <strain evidence="2 3">ARSEF 6962</strain>
    </source>
</reference>
<dbReference type="PANTHER" id="PTHR39219">
    <property type="entry name" value="ER MEMBRANE PROTEIN COMPLEX SUBUNIT 10"/>
    <property type="match status" value="1"/>
</dbReference>
<gene>
    <name evidence="2" type="ORF">DCS_02309</name>
</gene>
<dbReference type="GeneID" id="63714952"/>
<dbReference type="PANTHER" id="PTHR39219:SF1">
    <property type="entry name" value="ER MEMBRANE PROTEIN COMPLEX SUBUNIT 10"/>
    <property type="match status" value="1"/>
</dbReference>
<dbReference type="AlphaFoldDB" id="A0A151GVP6"/>
<dbReference type="RefSeq" id="XP_040660520.1">
    <property type="nucleotide sequence ID" value="XM_040799637.1"/>
</dbReference>
<proteinExistence type="predicted"/>
<dbReference type="EMBL" id="LAYC01000001">
    <property type="protein sequence ID" value="KYK61168.1"/>
    <property type="molecule type" value="Genomic_DNA"/>
</dbReference>
<keyword evidence="1" id="KW-0732">Signal</keyword>
<evidence type="ECO:0000313" key="2">
    <source>
        <dbReference type="EMBL" id="KYK61168.1"/>
    </source>
</evidence>
<dbReference type="InParanoid" id="A0A151GVP6"/>
<organism evidence="2 3">
    <name type="scientific">Drechmeria coniospora</name>
    <name type="common">Nematophagous fungus</name>
    <name type="synonym">Meria coniospora</name>
    <dbReference type="NCBI Taxonomy" id="98403"/>
    <lineage>
        <taxon>Eukaryota</taxon>
        <taxon>Fungi</taxon>
        <taxon>Dikarya</taxon>
        <taxon>Ascomycota</taxon>
        <taxon>Pezizomycotina</taxon>
        <taxon>Sordariomycetes</taxon>
        <taxon>Hypocreomycetidae</taxon>
        <taxon>Hypocreales</taxon>
        <taxon>Ophiocordycipitaceae</taxon>
        <taxon>Drechmeria</taxon>
    </lineage>
</organism>
<evidence type="ECO:0000313" key="3">
    <source>
        <dbReference type="Proteomes" id="UP000076580"/>
    </source>
</evidence>